<keyword evidence="2" id="KW-0812">Transmembrane</keyword>
<feature type="region of interest" description="Disordered" evidence="1">
    <location>
        <begin position="193"/>
        <end position="259"/>
    </location>
</feature>
<keyword evidence="4" id="KW-1185">Reference proteome</keyword>
<gene>
    <name evidence="3" type="ORF">EIP91_008788</name>
</gene>
<reference evidence="3 4" key="1">
    <citation type="submission" date="2018-11" db="EMBL/GenBank/DDBJ databases">
        <title>Genome assembly of Steccherinum ochraceum LE-BIN_3174, the white-rot fungus of the Steccherinaceae family (The Residual Polyporoid clade, Polyporales, Basidiomycota).</title>
        <authorList>
            <person name="Fedorova T.V."/>
            <person name="Glazunova O.A."/>
            <person name="Landesman E.O."/>
            <person name="Moiseenko K.V."/>
            <person name="Psurtseva N.V."/>
            <person name="Savinova O.S."/>
            <person name="Shakhova N.V."/>
            <person name="Tyazhelova T.V."/>
            <person name="Vasina D.V."/>
        </authorList>
    </citation>
    <scope>NUCLEOTIDE SEQUENCE [LARGE SCALE GENOMIC DNA]</scope>
    <source>
        <strain evidence="3 4">LE-BIN_3174</strain>
    </source>
</reference>
<dbReference type="AlphaFoldDB" id="A0A4R0R2C4"/>
<dbReference type="Proteomes" id="UP000292702">
    <property type="component" value="Unassembled WGS sequence"/>
</dbReference>
<accession>A0A4R0R2C4</accession>
<protein>
    <submittedName>
        <fullName evidence="3">Uncharacterized protein</fullName>
    </submittedName>
</protein>
<organism evidence="3 4">
    <name type="scientific">Steccherinum ochraceum</name>
    <dbReference type="NCBI Taxonomy" id="92696"/>
    <lineage>
        <taxon>Eukaryota</taxon>
        <taxon>Fungi</taxon>
        <taxon>Dikarya</taxon>
        <taxon>Basidiomycota</taxon>
        <taxon>Agaricomycotina</taxon>
        <taxon>Agaricomycetes</taxon>
        <taxon>Polyporales</taxon>
        <taxon>Steccherinaceae</taxon>
        <taxon>Steccherinum</taxon>
    </lineage>
</organism>
<keyword evidence="2" id="KW-0472">Membrane</keyword>
<dbReference type="EMBL" id="RWJN01000493">
    <property type="protein sequence ID" value="TCD61200.1"/>
    <property type="molecule type" value="Genomic_DNA"/>
</dbReference>
<evidence type="ECO:0000256" key="1">
    <source>
        <dbReference type="SAM" id="MobiDB-lite"/>
    </source>
</evidence>
<feature type="transmembrane region" description="Helical" evidence="2">
    <location>
        <begin position="15"/>
        <end position="40"/>
    </location>
</feature>
<sequence>MAVRHDISSKPQRALSISLVLVLMMQVLSFLLISLATFILRLRYPDHTLRIGRISLSKLCLYDVIYTGTLYKGTYHFSFKSAQLRIQFHWPRTSAPYWMTFTSRDIHYTSTTADISTLAIKTTFWFFPLLYRQTAGPWTNVEIEDLRIEVRQGSATPAYVQTLRQNIVGAILQGDIYRVDDFKTTVQLFGMTSSEVDDEPIGDDGAEGDDETNGSVVDDKPCSGPGAEEDGISSSDWQRHRNAGEDGQPPGTTSYTDSLADDEGRFKAVHSTYKDITPQSYRTADDDEVRASAIARQLHLNNHEGRVYSFGELDAQFRRNWTANRGTFVLIAKESRWIRVHWKYERERVVPSLLRILTGIVQFPYNLVHVYNYPMTTVNLYATRVDVRFDEFRIRDAELVLQTISILREKMFNAGINWQDLFVDEIAKLIVGGALPSR</sequence>
<name>A0A4R0R2C4_9APHY</name>
<evidence type="ECO:0000313" key="3">
    <source>
        <dbReference type="EMBL" id="TCD61200.1"/>
    </source>
</evidence>
<feature type="compositionally biased region" description="Acidic residues" evidence="1">
    <location>
        <begin position="195"/>
        <end position="212"/>
    </location>
</feature>
<proteinExistence type="predicted"/>
<evidence type="ECO:0000256" key="2">
    <source>
        <dbReference type="SAM" id="Phobius"/>
    </source>
</evidence>
<keyword evidence="2" id="KW-1133">Transmembrane helix</keyword>
<comment type="caution">
    <text evidence="3">The sequence shown here is derived from an EMBL/GenBank/DDBJ whole genome shotgun (WGS) entry which is preliminary data.</text>
</comment>
<evidence type="ECO:0000313" key="4">
    <source>
        <dbReference type="Proteomes" id="UP000292702"/>
    </source>
</evidence>
<dbReference type="OrthoDB" id="2798046at2759"/>